<dbReference type="OrthoDB" id="9812065at2"/>
<gene>
    <name evidence="2" type="ORF">CRI94_01645</name>
</gene>
<dbReference type="PROSITE" id="PS51677">
    <property type="entry name" value="NODB"/>
    <property type="match status" value="1"/>
</dbReference>
<dbReference type="PANTHER" id="PTHR10587:SF137">
    <property type="entry name" value="4-DEOXY-4-FORMAMIDO-L-ARABINOSE-PHOSPHOUNDECAPRENOL DEFORMYLASE ARND-RELATED"/>
    <property type="match status" value="1"/>
</dbReference>
<dbReference type="Gene3D" id="3.20.20.370">
    <property type="entry name" value="Glycoside hydrolase/deacetylase"/>
    <property type="match status" value="1"/>
</dbReference>
<name>A0A2A8D2H1_9BACT</name>
<dbReference type="EMBL" id="PDEQ01000001">
    <property type="protein sequence ID" value="PEN15017.1"/>
    <property type="molecule type" value="Genomic_DNA"/>
</dbReference>
<accession>A0A2A8D2H1</accession>
<dbReference type="GO" id="GO:0016810">
    <property type="term" value="F:hydrolase activity, acting on carbon-nitrogen (but not peptide) bonds"/>
    <property type="evidence" value="ECO:0007669"/>
    <property type="project" value="InterPro"/>
</dbReference>
<evidence type="ECO:0000313" key="3">
    <source>
        <dbReference type="Proteomes" id="UP000220102"/>
    </source>
</evidence>
<dbReference type="RefSeq" id="WP_098073916.1">
    <property type="nucleotide sequence ID" value="NZ_PDEQ01000001.1"/>
</dbReference>
<dbReference type="InterPro" id="IPR011330">
    <property type="entry name" value="Glyco_hydro/deAcase_b/a-brl"/>
</dbReference>
<dbReference type="PANTHER" id="PTHR10587">
    <property type="entry name" value="GLYCOSYL TRANSFERASE-RELATED"/>
    <property type="match status" value="1"/>
</dbReference>
<dbReference type="InterPro" id="IPR050248">
    <property type="entry name" value="Polysacc_deacetylase_ArnD"/>
</dbReference>
<keyword evidence="3" id="KW-1185">Reference proteome</keyword>
<dbReference type="CDD" id="cd10959">
    <property type="entry name" value="CE4_NodB_like_3"/>
    <property type="match status" value="1"/>
</dbReference>
<reference evidence="2 3" key="1">
    <citation type="submission" date="2017-10" db="EMBL/GenBank/DDBJ databases">
        <title>Draft genome of Longibacter Salinarum.</title>
        <authorList>
            <person name="Goh K.M."/>
            <person name="Shamsir M.S."/>
            <person name="Lim S.W."/>
        </authorList>
    </citation>
    <scope>NUCLEOTIDE SEQUENCE [LARGE SCALE GENOMIC DNA]</scope>
    <source>
        <strain evidence="2 3">KCTC 52045</strain>
    </source>
</reference>
<protein>
    <submittedName>
        <fullName evidence="2">Polysaccharide deacetylase family protein</fullName>
    </submittedName>
</protein>
<dbReference type="GO" id="GO:0005975">
    <property type="term" value="P:carbohydrate metabolic process"/>
    <property type="evidence" value="ECO:0007669"/>
    <property type="project" value="InterPro"/>
</dbReference>
<evidence type="ECO:0000313" key="2">
    <source>
        <dbReference type="EMBL" id="PEN15017.1"/>
    </source>
</evidence>
<dbReference type="Pfam" id="PF01522">
    <property type="entry name" value="Polysacc_deac_1"/>
    <property type="match status" value="1"/>
</dbReference>
<feature type="domain" description="NodB homology" evidence="1">
    <location>
        <begin position="35"/>
        <end position="216"/>
    </location>
</feature>
<evidence type="ECO:0000259" key="1">
    <source>
        <dbReference type="PROSITE" id="PS51677"/>
    </source>
</evidence>
<comment type="caution">
    <text evidence="2">The sequence shown here is derived from an EMBL/GenBank/DDBJ whole genome shotgun (WGS) entry which is preliminary data.</text>
</comment>
<dbReference type="SUPFAM" id="SSF88713">
    <property type="entry name" value="Glycoside hydrolase/deacetylase"/>
    <property type="match status" value="1"/>
</dbReference>
<sequence>MLRESVPYVATYGLRPVQRFFPDMLWRMDARDGDNVAYLTFDDGPNATVTRELIDVLDRHEAHATFFLVGSNAADRPDLVRDLVAANHTVGNHTFTHPDAWTVTADTLRAELDRTTETIQQITGERVRVMRPPYGHPTSVMRRWCDAHRQRMVMWDVMPGDYLRTATERSIHDFVLQTIRPGSIIVLHDNPICESITPAALDSMLSVLRHDGWRFPAL</sequence>
<organism evidence="2 3">
    <name type="scientific">Longibacter salinarum</name>
    <dbReference type="NCBI Taxonomy" id="1850348"/>
    <lineage>
        <taxon>Bacteria</taxon>
        <taxon>Pseudomonadati</taxon>
        <taxon>Rhodothermota</taxon>
        <taxon>Rhodothermia</taxon>
        <taxon>Rhodothermales</taxon>
        <taxon>Salisaetaceae</taxon>
        <taxon>Longibacter</taxon>
    </lineage>
</organism>
<proteinExistence type="predicted"/>
<dbReference type="AlphaFoldDB" id="A0A2A8D2H1"/>
<dbReference type="InterPro" id="IPR002509">
    <property type="entry name" value="NODB_dom"/>
</dbReference>
<dbReference type="Proteomes" id="UP000220102">
    <property type="component" value="Unassembled WGS sequence"/>
</dbReference>